<gene>
    <name evidence="1" type="ORF">CDQ84_07695</name>
</gene>
<sequence>MMQYRFVKRSPFRIFLGRKWFTLKRYVEWCTNSKKYAKTRAAALLPEVVFTHKTPLVRQLDKVDMWMQHNKIINLRIAAKKLDGVMIYPGETFSYWRLIGKPTYRKGYVDGMVLVNGKVSSGVGGGLCQMSNLIYWMTLHTPLTVTERYRHSHDVFPDSGRTQPFGSGATCVYNYIDLQMLNETDMPYQLHVYLTDSHLVGEWRAVKPTGRHFEVYEKKHWITHEFWGDYMRHNIIFRRVYNASKELIADEYITENHAVMMYSPFLAEANETCES</sequence>
<name>A0A2K2FGJ9_9CLOT</name>
<dbReference type="OrthoDB" id="9797191at2"/>
<evidence type="ECO:0000313" key="1">
    <source>
        <dbReference type="EMBL" id="PNT99837.1"/>
    </source>
</evidence>
<dbReference type="PANTHER" id="PTHR35788">
    <property type="entry name" value="EXPORTED PROTEIN-RELATED"/>
    <property type="match status" value="1"/>
</dbReference>
<evidence type="ECO:0000313" key="2">
    <source>
        <dbReference type="Proteomes" id="UP000236151"/>
    </source>
</evidence>
<dbReference type="EMBL" id="NIOJ01000015">
    <property type="protein sequence ID" value="PNT99837.1"/>
    <property type="molecule type" value="Genomic_DNA"/>
</dbReference>
<organism evidence="1 2">
    <name type="scientific">Clostridium thermosuccinogenes</name>
    <dbReference type="NCBI Taxonomy" id="84032"/>
    <lineage>
        <taxon>Bacteria</taxon>
        <taxon>Bacillati</taxon>
        <taxon>Bacillota</taxon>
        <taxon>Clostridia</taxon>
        <taxon>Eubacteriales</taxon>
        <taxon>Clostridiaceae</taxon>
        <taxon>Clostridium</taxon>
    </lineage>
</organism>
<dbReference type="RefSeq" id="WP_103081147.1">
    <property type="nucleotide sequence ID" value="NZ_CP021850.1"/>
</dbReference>
<reference evidence="1 2" key="1">
    <citation type="submission" date="2017-06" db="EMBL/GenBank/DDBJ databases">
        <title>Investigating the central metabolism of Clostridium thermosuccinogenes.</title>
        <authorList>
            <person name="Koendjbiharie J.G."/>
            <person name="van Kranenburg R."/>
        </authorList>
    </citation>
    <scope>NUCLEOTIDE SEQUENCE [LARGE SCALE GENOMIC DNA]</scope>
    <source>
        <strain evidence="1 2">DSM 5806</strain>
    </source>
</reference>
<dbReference type="AlphaFoldDB" id="A0A2K2FGJ9"/>
<dbReference type="InterPro" id="IPR052913">
    <property type="entry name" value="Glycopeptide_resist_protein"/>
</dbReference>
<dbReference type="InterPro" id="IPR007391">
    <property type="entry name" value="Vancomycin_resist_VanW"/>
</dbReference>
<dbReference type="KEGG" id="cthd:CDO33_05310"/>
<proteinExistence type="predicted"/>
<keyword evidence="2" id="KW-1185">Reference proteome</keyword>
<accession>A0A2K2FGJ9</accession>
<dbReference type="Proteomes" id="UP000236151">
    <property type="component" value="Unassembled WGS sequence"/>
</dbReference>
<comment type="caution">
    <text evidence="1">The sequence shown here is derived from an EMBL/GenBank/DDBJ whole genome shotgun (WGS) entry which is preliminary data.</text>
</comment>
<dbReference type="PANTHER" id="PTHR35788:SF1">
    <property type="entry name" value="EXPORTED PROTEIN"/>
    <property type="match status" value="1"/>
</dbReference>
<dbReference type="Pfam" id="PF04294">
    <property type="entry name" value="VanW"/>
    <property type="match status" value="1"/>
</dbReference>
<protein>
    <submittedName>
        <fullName evidence="1">Vancomycin resistance protein</fullName>
    </submittedName>
</protein>